<evidence type="ECO:0000313" key="3">
    <source>
        <dbReference type="Proteomes" id="UP000776276"/>
    </source>
</evidence>
<proteinExistence type="predicted"/>
<dbReference type="InterPro" id="IPR004843">
    <property type="entry name" value="Calcineurin-like_PHP"/>
</dbReference>
<keyword evidence="3" id="KW-1185">Reference proteome</keyword>
<dbReference type="Pfam" id="PF00149">
    <property type="entry name" value="Metallophos"/>
    <property type="match status" value="1"/>
</dbReference>
<sequence length="282" mass="30778">MVVRRLIDLARAKPASGAEEGVDAYSRRLARIRSPRHGYVAPEGERLYAIGDIHGRDDLLGELLAMIDADNAARRPARTTLVFLGDYVDRGLNSRGVIEALMALEAAGRRAVFLMGNHEEVLLLVARGDRRAAGLFDQVGGRETLLSYGIDEIDYEGADAAGLAELIRTHVPAAHLRWMQELTPSYQAGGYLFVHAGIRPGVAMEDQKNSDLRWIRSEFLDNASDHGALIIHGHSITPEVEMRENRIGIDTGAYASGRLTALGMEDGERWILQTAGNADPSG</sequence>
<dbReference type="PANTHER" id="PTHR42850">
    <property type="entry name" value="METALLOPHOSPHOESTERASE"/>
    <property type="match status" value="1"/>
</dbReference>
<feature type="domain" description="Calcineurin-like phosphoesterase" evidence="1">
    <location>
        <begin position="46"/>
        <end position="238"/>
    </location>
</feature>
<dbReference type="EMBL" id="JAHKRT010000003">
    <property type="protein sequence ID" value="MBU3077735.1"/>
    <property type="molecule type" value="Genomic_DNA"/>
</dbReference>
<dbReference type="CDD" id="cd00144">
    <property type="entry name" value="MPP_PPP_family"/>
    <property type="match status" value="1"/>
</dbReference>
<gene>
    <name evidence="2" type="ORF">KOF26_07640</name>
</gene>
<dbReference type="InterPro" id="IPR050126">
    <property type="entry name" value="Ap4A_hydrolase"/>
</dbReference>
<comment type="caution">
    <text evidence="2">The sequence shown here is derived from an EMBL/GenBank/DDBJ whole genome shotgun (WGS) entry which is preliminary data.</text>
</comment>
<dbReference type="RefSeq" id="WP_216322680.1">
    <property type="nucleotide sequence ID" value="NZ_JAHKRT010000003.1"/>
</dbReference>
<evidence type="ECO:0000259" key="1">
    <source>
        <dbReference type="Pfam" id="PF00149"/>
    </source>
</evidence>
<protein>
    <submittedName>
        <fullName evidence="2">Serine/threonine protein phosphatase</fullName>
    </submittedName>
</protein>
<dbReference type="Proteomes" id="UP000776276">
    <property type="component" value="Unassembled WGS sequence"/>
</dbReference>
<accession>A0ABS6BHE6</accession>
<evidence type="ECO:0000313" key="2">
    <source>
        <dbReference type="EMBL" id="MBU3077735.1"/>
    </source>
</evidence>
<organism evidence="2 3">
    <name type="scientific">Sphingomonas quercus</name>
    <dbReference type="NCBI Taxonomy" id="2842451"/>
    <lineage>
        <taxon>Bacteria</taxon>
        <taxon>Pseudomonadati</taxon>
        <taxon>Pseudomonadota</taxon>
        <taxon>Alphaproteobacteria</taxon>
        <taxon>Sphingomonadales</taxon>
        <taxon>Sphingomonadaceae</taxon>
        <taxon>Sphingomonas</taxon>
    </lineage>
</organism>
<name>A0ABS6BHE6_9SPHN</name>
<dbReference type="PANTHER" id="PTHR42850:SF4">
    <property type="entry name" value="ZINC-DEPENDENT ENDOPOLYPHOSPHATASE"/>
    <property type="match status" value="1"/>
</dbReference>
<reference evidence="2 3" key="1">
    <citation type="submission" date="2021-06" db="EMBL/GenBank/DDBJ databases">
        <title>Sphingomonas sp. XMGL2, whole genome shotgun sequencing project.</title>
        <authorList>
            <person name="Zhao G."/>
            <person name="Shen L."/>
        </authorList>
    </citation>
    <scope>NUCLEOTIDE SEQUENCE [LARGE SCALE GENOMIC DNA]</scope>
    <source>
        <strain evidence="2 3">XMGL2</strain>
    </source>
</reference>